<dbReference type="InterPro" id="IPR054710">
    <property type="entry name" value="Tri101-like_N"/>
</dbReference>
<dbReference type="InterPro" id="IPR051414">
    <property type="entry name" value="Adenylate-forming_Reductase"/>
</dbReference>
<evidence type="ECO:0000256" key="3">
    <source>
        <dbReference type="ARBA" id="ARBA00022679"/>
    </source>
</evidence>
<keyword evidence="9" id="KW-1185">Reference proteome</keyword>
<dbReference type="Gene3D" id="1.10.1200.10">
    <property type="entry name" value="ACP-like"/>
    <property type="match status" value="1"/>
</dbReference>
<reference evidence="8 9" key="1">
    <citation type="journal article" date="2018" name="IMA Fungus">
        <title>IMA Genome-F 10: Nine draft genome sequences of Claviceps purpurea s.lat., including C. arundinis, C. humidiphila, and C. cf. spartinae, pseudomolecules for the pitch canker pathogen Fusarium circinatum, draft genome of Davidsoniella eucalypti, Grosmannia galeiformis, Quambalaria eucalypti, and Teratosphaeria destructans.</title>
        <authorList>
            <person name="Wingfield B.D."/>
            <person name="Liu M."/>
            <person name="Nguyen H.D."/>
            <person name="Lane F.A."/>
            <person name="Morgan S.W."/>
            <person name="De Vos L."/>
            <person name="Wilken P.M."/>
            <person name="Duong T.A."/>
            <person name="Aylward J."/>
            <person name="Coetzee M.P."/>
            <person name="Dadej K."/>
            <person name="De Beer Z.W."/>
            <person name="Findlay W."/>
            <person name="Havenga M."/>
            <person name="Kolarik M."/>
            <person name="Menzies J.G."/>
            <person name="Naidoo K."/>
            <person name="Pochopski O."/>
            <person name="Shoukouhi P."/>
            <person name="Santana Q.C."/>
            <person name="Seifert K.A."/>
            <person name="Soal N."/>
            <person name="Steenkamp E.T."/>
            <person name="Tatham C.T."/>
            <person name="van der Nest M.A."/>
            <person name="Wingfield M.J."/>
        </authorList>
    </citation>
    <scope>NUCLEOTIDE SEQUENCE [LARGE SCALE GENOMIC DNA]</scope>
    <source>
        <strain evidence="8">CMW44962</strain>
    </source>
</reference>
<dbReference type="AlphaFoldDB" id="A0A9W7W5X0"/>
<organism evidence="8 9">
    <name type="scientific">Teratosphaeria destructans</name>
    <dbReference type="NCBI Taxonomy" id="418781"/>
    <lineage>
        <taxon>Eukaryota</taxon>
        <taxon>Fungi</taxon>
        <taxon>Dikarya</taxon>
        <taxon>Ascomycota</taxon>
        <taxon>Pezizomycotina</taxon>
        <taxon>Dothideomycetes</taxon>
        <taxon>Dothideomycetidae</taxon>
        <taxon>Mycosphaerellales</taxon>
        <taxon>Teratosphaeriaceae</taxon>
        <taxon>Teratosphaeria</taxon>
    </lineage>
</organism>
<dbReference type="PANTHER" id="PTHR43439">
    <property type="entry name" value="PHENYLACETATE-COENZYME A LIGASE"/>
    <property type="match status" value="1"/>
</dbReference>
<dbReference type="Gene3D" id="3.40.50.12780">
    <property type="entry name" value="N-terminal domain of ligase-like"/>
    <property type="match status" value="1"/>
</dbReference>
<evidence type="ECO:0000259" key="5">
    <source>
        <dbReference type="Pfam" id="PF00501"/>
    </source>
</evidence>
<evidence type="ECO:0000313" key="9">
    <source>
        <dbReference type="Proteomes" id="UP001138500"/>
    </source>
</evidence>
<name>A0A9W7W5X0_9PEZI</name>
<dbReference type="InterPro" id="IPR023213">
    <property type="entry name" value="CAT-like_dom_sf"/>
</dbReference>
<dbReference type="InterPro" id="IPR042099">
    <property type="entry name" value="ANL_N_sf"/>
</dbReference>
<keyword evidence="3" id="KW-0808">Transferase</keyword>
<dbReference type="Gene3D" id="3.30.559.10">
    <property type="entry name" value="Chloramphenicol acetyltransferase-like domain"/>
    <property type="match status" value="2"/>
</dbReference>
<sequence length="1169" mass="129739">MPEYGRRLLAQILDTTAAAEPDRVLYSIATFSDDSHDFQHITARGLARAVDKTAWWLRSLLGEVSTIRPLAYIGPHDLCHILLTYASVKAGCTALFLSPKNAIDGALAVLDAADCHIWVQPPQFQPSSLTTQCLEERPMRVLEMPKLAELLDAESTEPFPYEKSFQDVAREPFCILHTSGTTGVPKPVPWSHGLVGTMDAVRLLPPIEGDGGLQPWTSLWHEGDTLYSSFPMSHGAGVIMNIIMPSLYGLRCVLGPSDVLPNLNLVDKLVTHARIDIWSMVPSLVDELADSPEILARLEPSKFICASGGPVSPDVACKVNDTIRILNLTGTTEGLFIGNLVVDRQDWLWFSFHPYSGFEFKEVEPGVFEHWVHRNEHWPLFQGIFHTFPDKQSINLKDLYVKHPTKPNHWAFKGRSDDVVILSNGYKISPLQVESYVSTHPAINGALMIGTGKRQAGLLIELKEPTQRSDDLFDSIWNTIERANELSAKQDRVLRNCIAFADADKPFVRTDKGTVKRHATLLLYADFIERFYGSRDRATETLALDTTSRDSVENSVRQVLARSVPAILDASVDTDLFSLGLDSLFVIEAVSIIKNSTGIDKLEPSHLYANPTLAKFSSLLFQQVSASKQSSDTNLLESEADQRESHLKRLIDQQKARWSQKLNPFDYAQPNHYLGLVMYLPLREGAEPAQVFTWLQLGLQRAMSVFPALGGQLMPAAASEIGYKEGDLRVVIPSQAATHGTVRQLKFNDLSQTLPPFNVLRSKGFSPSAVCEDMIQPCDTFPAIPTDIVAAQANFVDGGCILVTNIHHCCFDGFGVIVALKVWAESCRFVAGDASATCSWLDPESFNHSLPGIVHELEGHKRQVHEIDPGTWGFLGFLRPEGEIDGHPGEKPAQNDRSCYSQPLPPPPVWDKKTTWPPPRDPAGRALTTTTFLITSQNLRKLQQATTASLDQGVKLSLSDIVQAFFWRHAIRARYRVAKELQGHTFTSDEQSILELPINIRPYFSTLIPSTYTGNMLTMNRAAMAVEKLCSPKTSIAEVACLLRETAARITVQLVHDTYTLLQSLPSWNPQGRFSYADMGLDGMHAMVSNMMLFQPSEISFGDSFFANGGSPEVLQPLIERGKDCLRFLIILPMRRDGGIELMLGTLPEELEMLVNDDDFTQYAALLAA</sequence>
<feature type="region of interest" description="Disordered" evidence="4">
    <location>
        <begin position="885"/>
        <end position="922"/>
    </location>
</feature>
<dbReference type="PROSITE" id="PS00455">
    <property type="entry name" value="AMP_BINDING"/>
    <property type="match status" value="1"/>
</dbReference>
<gene>
    <name evidence="8" type="ORF">Tdes44962_MAKER07494</name>
</gene>
<evidence type="ECO:0000256" key="4">
    <source>
        <dbReference type="SAM" id="MobiDB-lite"/>
    </source>
</evidence>
<dbReference type="InterPro" id="IPR020845">
    <property type="entry name" value="AMP-binding_CS"/>
</dbReference>
<reference evidence="8 9" key="2">
    <citation type="journal article" date="2021" name="Curr. Genet.">
        <title>Genetic response to nitrogen starvation in the aggressive Eucalyptus foliar pathogen Teratosphaeria destructans.</title>
        <authorList>
            <person name="Havenga M."/>
            <person name="Wingfield B.D."/>
            <person name="Wingfield M.J."/>
            <person name="Dreyer L.L."/>
            <person name="Roets F."/>
            <person name="Aylward J."/>
        </authorList>
    </citation>
    <scope>NUCLEOTIDE SEQUENCE [LARGE SCALE GENOMIC DNA]</scope>
    <source>
        <strain evidence="8">CMW44962</strain>
    </source>
</reference>
<proteinExistence type="predicted"/>
<dbReference type="PANTHER" id="PTHR43439:SF2">
    <property type="entry name" value="ENZYME, PUTATIVE (JCVI)-RELATED"/>
    <property type="match status" value="1"/>
</dbReference>
<dbReference type="GO" id="GO:0016740">
    <property type="term" value="F:transferase activity"/>
    <property type="evidence" value="ECO:0007669"/>
    <property type="project" value="UniProtKB-KW"/>
</dbReference>
<keyword evidence="1" id="KW-0596">Phosphopantetheine</keyword>
<evidence type="ECO:0000259" key="7">
    <source>
        <dbReference type="Pfam" id="PF22664"/>
    </source>
</evidence>
<dbReference type="SUPFAM" id="SSF56801">
    <property type="entry name" value="Acetyl-CoA synthetase-like"/>
    <property type="match status" value="1"/>
</dbReference>
<evidence type="ECO:0000259" key="6">
    <source>
        <dbReference type="Pfam" id="PF00550"/>
    </source>
</evidence>
<dbReference type="OrthoDB" id="429813at2759"/>
<dbReference type="SUPFAM" id="SSF47336">
    <property type="entry name" value="ACP-like"/>
    <property type="match status" value="1"/>
</dbReference>
<dbReference type="InterPro" id="IPR009081">
    <property type="entry name" value="PP-bd_ACP"/>
</dbReference>
<protein>
    <submittedName>
        <fullName evidence="8">Acetyl CoA synthetase-like</fullName>
    </submittedName>
</protein>
<evidence type="ECO:0000313" key="8">
    <source>
        <dbReference type="EMBL" id="KAH9843365.1"/>
    </source>
</evidence>
<feature type="domain" description="Trichothecene 3-O-acetyltransferase-like N-terminal" evidence="7">
    <location>
        <begin position="676"/>
        <end position="827"/>
    </location>
</feature>
<feature type="domain" description="AMP-dependent synthetase/ligase" evidence="5">
    <location>
        <begin position="14"/>
        <end position="340"/>
    </location>
</feature>
<keyword evidence="2" id="KW-0597">Phosphoprotein</keyword>
<dbReference type="Proteomes" id="UP001138500">
    <property type="component" value="Unassembled WGS sequence"/>
</dbReference>
<comment type="caution">
    <text evidence="8">The sequence shown here is derived from an EMBL/GenBank/DDBJ whole genome shotgun (WGS) entry which is preliminary data.</text>
</comment>
<evidence type="ECO:0000256" key="2">
    <source>
        <dbReference type="ARBA" id="ARBA00022553"/>
    </source>
</evidence>
<feature type="compositionally biased region" description="Basic and acidic residues" evidence="4">
    <location>
        <begin position="885"/>
        <end position="894"/>
    </location>
</feature>
<dbReference type="Pfam" id="PF00550">
    <property type="entry name" value="PP-binding"/>
    <property type="match status" value="1"/>
</dbReference>
<dbReference type="InterPro" id="IPR000873">
    <property type="entry name" value="AMP-dep_synth/lig_dom"/>
</dbReference>
<dbReference type="Pfam" id="PF00501">
    <property type="entry name" value="AMP-binding"/>
    <property type="match status" value="1"/>
</dbReference>
<dbReference type="Pfam" id="PF23562">
    <property type="entry name" value="AMP-binding_C_3"/>
    <property type="match status" value="1"/>
</dbReference>
<evidence type="ECO:0000256" key="1">
    <source>
        <dbReference type="ARBA" id="ARBA00022450"/>
    </source>
</evidence>
<dbReference type="Pfam" id="PF22664">
    <property type="entry name" value="TRI-like_N"/>
    <property type="match status" value="1"/>
</dbReference>
<feature type="domain" description="Carrier" evidence="6">
    <location>
        <begin position="554"/>
        <end position="619"/>
    </location>
</feature>
<dbReference type="EMBL" id="RIBY02000380">
    <property type="protein sequence ID" value="KAH9843365.1"/>
    <property type="molecule type" value="Genomic_DNA"/>
</dbReference>
<accession>A0A9W7W5X0</accession>
<dbReference type="InterPro" id="IPR036736">
    <property type="entry name" value="ACP-like_sf"/>
</dbReference>